<keyword evidence="8" id="KW-1185">Reference proteome</keyword>
<dbReference type="InterPro" id="IPR000182">
    <property type="entry name" value="GNAT_dom"/>
</dbReference>
<evidence type="ECO:0000256" key="5">
    <source>
        <dbReference type="ARBA" id="ARBA00049880"/>
    </source>
</evidence>
<evidence type="ECO:0000313" key="7">
    <source>
        <dbReference type="EMBL" id="PKR87960.1"/>
    </source>
</evidence>
<keyword evidence="2" id="KW-1277">Toxin-antitoxin system</keyword>
<dbReference type="SUPFAM" id="SSF55729">
    <property type="entry name" value="Acyl-CoA N-acyltransferases (Nat)"/>
    <property type="match status" value="1"/>
</dbReference>
<keyword evidence="4" id="KW-0012">Acyltransferase</keyword>
<evidence type="ECO:0000256" key="4">
    <source>
        <dbReference type="ARBA" id="ARBA00023315"/>
    </source>
</evidence>
<accession>A0A2N3LTK6</accession>
<dbReference type="PROSITE" id="PS51186">
    <property type="entry name" value="GNAT"/>
    <property type="match status" value="1"/>
</dbReference>
<dbReference type="InterPro" id="IPR016181">
    <property type="entry name" value="Acyl_CoA_acyltransferase"/>
</dbReference>
<dbReference type="Proteomes" id="UP000233491">
    <property type="component" value="Unassembled WGS sequence"/>
</dbReference>
<organism evidence="7 8">
    <name type="scientific">Pleomorphomonas diazotrophica</name>
    <dbReference type="NCBI Taxonomy" id="1166257"/>
    <lineage>
        <taxon>Bacteria</taxon>
        <taxon>Pseudomonadati</taxon>
        <taxon>Pseudomonadota</taxon>
        <taxon>Alphaproteobacteria</taxon>
        <taxon>Hyphomicrobiales</taxon>
        <taxon>Pleomorphomonadaceae</taxon>
        <taxon>Pleomorphomonas</taxon>
    </lineage>
</organism>
<reference evidence="7 8" key="1">
    <citation type="submission" date="2017-12" db="EMBL/GenBank/DDBJ databases">
        <title>Anaerobic carbon monoxide metabolism by Pleomorphomonas carboxyditropha sp. nov., a new mesophilic hydrogenogenic carboxidotroph.</title>
        <authorList>
            <person name="Esquivel-Elizondo S."/>
            <person name="Krajmalnik-Brown R."/>
        </authorList>
    </citation>
    <scope>NUCLEOTIDE SEQUENCE [LARGE SCALE GENOMIC DNA]</scope>
    <source>
        <strain evidence="7 8">R5-392</strain>
    </source>
</reference>
<keyword evidence="3 7" id="KW-0808">Transferase</keyword>
<evidence type="ECO:0000256" key="1">
    <source>
        <dbReference type="ARBA" id="ARBA00022491"/>
    </source>
</evidence>
<proteinExistence type="predicted"/>
<dbReference type="Pfam" id="PF13508">
    <property type="entry name" value="Acetyltransf_7"/>
    <property type="match status" value="1"/>
</dbReference>
<feature type="domain" description="N-acetyltransferase" evidence="6">
    <location>
        <begin position="1"/>
        <end position="127"/>
    </location>
</feature>
<dbReference type="GO" id="GO:0016747">
    <property type="term" value="F:acyltransferase activity, transferring groups other than amino-acyl groups"/>
    <property type="evidence" value="ECO:0007669"/>
    <property type="project" value="InterPro"/>
</dbReference>
<dbReference type="CDD" id="cd04301">
    <property type="entry name" value="NAT_SF"/>
    <property type="match status" value="1"/>
</dbReference>
<dbReference type="EMBL" id="PJNW01000015">
    <property type="protein sequence ID" value="PKR87960.1"/>
    <property type="molecule type" value="Genomic_DNA"/>
</dbReference>
<dbReference type="PANTHER" id="PTHR36449:SF1">
    <property type="entry name" value="ACETYLTRANSFERASE"/>
    <property type="match status" value="1"/>
</dbReference>
<dbReference type="AlphaFoldDB" id="A0A2N3LTK6"/>
<gene>
    <name evidence="7" type="ORF">CXZ10_17495</name>
</gene>
<keyword evidence="1" id="KW-0678">Repressor</keyword>
<dbReference type="OrthoDB" id="9799147at2"/>
<comment type="caution">
    <text evidence="7">The sequence shown here is derived from an EMBL/GenBank/DDBJ whole genome shotgun (WGS) entry which is preliminary data.</text>
</comment>
<dbReference type="PANTHER" id="PTHR36449">
    <property type="entry name" value="ACETYLTRANSFERASE-RELATED"/>
    <property type="match status" value="1"/>
</dbReference>
<comment type="catalytic activity">
    <reaction evidence="5">
        <text>glycyl-tRNA(Gly) + acetyl-CoA = N-acetylglycyl-tRNA(Gly) + CoA + H(+)</text>
        <dbReference type="Rhea" id="RHEA:81867"/>
        <dbReference type="Rhea" id="RHEA-COMP:9683"/>
        <dbReference type="Rhea" id="RHEA-COMP:19766"/>
        <dbReference type="ChEBI" id="CHEBI:15378"/>
        <dbReference type="ChEBI" id="CHEBI:57287"/>
        <dbReference type="ChEBI" id="CHEBI:57288"/>
        <dbReference type="ChEBI" id="CHEBI:78522"/>
        <dbReference type="ChEBI" id="CHEBI:232036"/>
    </reaction>
</comment>
<evidence type="ECO:0000313" key="8">
    <source>
        <dbReference type="Proteomes" id="UP000233491"/>
    </source>
</evidence>
<evidence type="ECO:0000256" key="2">
    <source>
        <dbReference type="ARBA" id="ARBA00022649"/>
    </source>
</evidence>
<name>A0A2N3LTK6_9HYPH</name>
<dbReference type="Gene3D" id="3.40.630.30">
    <property type="match status" value="1"/>
</dbReference>
<evidence type="ECO:0000259" key="6">
    <source>
        <dbReference type="PROSITE" id="PS51186"/>
    </source>
</evidence>
<evidence type="ECO:0000256" key="3">
    <source>
        <dbReference type="ARBA" id="ARBA00022679"/>
    </source>
</evidence>
<protein>
    <submittedName>
        <fullName evidence="7">GNAT family N-acetyltransferase</fullName>
    </submittedName>
</protein>
<sequence length="128" mass="13740">MALGASRTFVSCQTGSRRVVGFYALAMGQILNQEAIGSVRRNMPRFIPAVVLGRLAVDAAWQGRGLGAALMKGAVLRSLRAAEDVSARLVVVHAISPDAEAFYLRHGFKRLPVDAPTLALDLLKLARL</sequence>